<organism evidence="8 9">
    <name type="scientific">Coniosporium apollinis (strain CBS 100218)</name>
    <name type="common">Rock-inhabiting black yeast</name>
    <dbReference type="NCBI Taxonomy" id="1168221"/>
    <lineage>
        <taxon>Eukaryota</taxon>
        <taxon>Fungi</taxon>
        <taxon>Dikarya</taxon>
        <taxon>Ascomycota</taxon>
        <taxon>Pezizomycotina</taxon>
        <taxon>Dothideomycetes</taxon>
        <taxon>Dothideomycetes incertae sedis</taxon>
        <taxon>Coniosporium</taxon>
    </lineage>
</organism>
<keyword evidence="2" id="KW-0436">Ligase</keyword>
<evidence type="ECO:0000256" key="5">
    <source>
        <dbReference type="ARBA" id="ARBA00022840"/>
    </source>
</evidence>
<dbReference type="Proteomes" id="UP000016924">
    <property type="component" value="Unassembled WGS sequence"/>
</dbReference>
<dbReference type="OrthoDB" id="434144at2759"/>
<dbReference type="InterPro" id="IPR012795">
    <property type="entry name" value="tRNA_Ile_lys_synt_N"/>
</dbReference>
<dbReference type="InterPro" id="IPR014729">
    <property type="entry name" value="Rossmann-like_a/b/a_fold"/>
</dbReference>
<evidence type="ECO:0000256" key="3">
    <source>
        <dbReference type="ARBA" id="ARBA00022694"/>
    </source>
</evidence>
<keyword evidence="4" id="KW-0547">Nucleotide-binding</keyword>
<dbReference type="GO" id="GO:0032267">
    <property type="term" value="F:tRNA(Ile)-lysidine synthase activity"/>
    <property type="evidence" value="ECO:0007669"/>
    <property type="project" value="UniProtKB-EC"/>
</dbReference>
<dbReference type="HOGENOM" id="CLU_015599_1_0_1"/>
<keyword evidence="5" id="KW-0067">ATP-binding</keyword>
<dbReference type="GeneID" id="19897786"/>
<keyword evidence="3" id="KW-0819">tRNA processing</keyword>
<sequence length="531" mass="59693">MALAALCSRFKKEENALLDVTAFVVDHKLRPGSTTEANGVVQQLQNLGIPAHRLDLEWPQGVNPLELPNLETEARRLRFRALGLACSQRKIRSLLLAHHRDDQAETVLTRLVAGRTSIGLQGIRPVADIPECYGIYGVYQSGRFRFLRECHLPREEYQSPKAPSPGFETGGVRVMRPLLRFGKDRLSATCAHWNVPWVEDETNSDRTLTVRNAVRHIFQSHRLPAALTKESISALSNRIAADVATYQEAADKLFGECQVEVNIRSGTVAVRFPDLASELKIHSKGSTIAAMLVRRAAELVTPEPEVSLQQLQIPVHQIFPDLFEDDCSSGAANKLYRRFTAAGVMFSRQDRSKEGHAAGEWWLLSRQIPSRDLLIPFTEINRFLPLKEQPFQLFDGRFWIRVRNPSKRRLTVRLSRREELSKFIKSLDYTAATRLSGVLQKVAPGGIRYTLPMLVVENADNSTEPMALPTLGFKLGGSQADGEWADLAWDVRYRKVYLPRPPKVDGIEGNESVMTSLLGPGHTEQHHIQHL</sequence>
<accession>R7YH79</accession>
<evidence type="ECO:0000256" key="6">
    <source>
        <dbReference type="ARBA" id="ARBA00048539"/>
    </source>
</evidence>
<dbReference type="InterPro" id="IPR011063">
    <property type="entry name" value="TilS/TtcA_N"/>
</dbReference>
<dbReference type="EMBL" id="JH767555">
    <property type="protein sequence ID" value="EON61262.1"/>
    <property type="molecule type" value="Genomic_DNA"/>
</dbReference>
<dbReference type="InterPro" id="IPR012094">
    <property type="entry name" value="tRNA_Ile_lys_synt"/>
</dbReference>
<dbReference type="SUPFAM" id="SSF52402">
    <property type="entry name" value="Adenine nucleotide alpha hydrolases-like"/>
    <property type="match status" value="1"/>
</dbReference>
<reference evidence="9" key="1">
    <citation type="submission" date="2012-06" db="EMBL/GenBank/DDBJ databases">
        <title>The genome sequence of Coniosporium apollinis CBS 100218.</title>
        <authorList>
            <consortium name="The Broad Institute Genome Sequencing Platform"/>
            <person name="Cuomo C."/>
            <person name="Gorbushina A."/>
            <person name="Noack S."/>
            <person name="Walker B."/>
            <person name="Young S.K."/>
            <person name="Zeng Q."/>
            <person name="Gargeya S."/>
            <person name="Fitzgerald M."/>
            <person name="Haas B."/>
            <person name="Abouelleil A."/>
            <person name="Alvarado L."/>
            <person name="Arachchi H.M."/>
            <person name="Berlin A.M."/>
            <person name="Chapman S.B."/>
            <person name="Goldberg J."/>
            <person name="Griggs A."/>
            <person name="Gujja S."/>
            <person name="Hansen M."/>
            <person name="Howarth C."/>
            <person name="Imamovic A."/>
            <person name="Larimer J."/>
            <person name="McCowan C."/>
            <person name="Montmayeur A."/>
            <person name="Murphy C."/>
            <person name="Neiman D."/>
            <person name="Pearson M."/>
            <person name="Priest M."/>
            <person name="Roberts A."/>
            <person name="Saif S."/>
            <person name="Shea T."/>
            <person name="Sisk P."/>
            <person name="Sykes S."/>
            <person name="Wortman J."/>
            <person name="Nusbaum C."/>
            <person name="Birren B."/>
        </authorList>
    </citation>
    <scope>NUCLEOTIDE SEQUENCE [LARGE SCALE GENOMIC DNA]</scope>
    <source>
        <strain evidence="9">CBS 100218</strain>
    </source>
</reference>
<evidence type="ECO:0000256" key="2">
    <source>
        <dbReference type="ARBA" id="ARBA00022598"/>
    </source>
</evidence>
<dbReference type="PANTHER" id="PTHR43033">
    <property type="entry name" value="TRNA(ILE)-LYSIDINE SYNTHASE-RELATED"/>
    <property type="match status" value="1"/>
</dbReference>
<dbReference type="Gene3D" id="3.40.50.620">
    <property type="entry name" value="HUPs"/>
    <property type="match status" value="1"/>
</dbReference>
<dbReference type="PANTHER" id="PTHR43033:SF1">
    <property type="entry name" value="TRNA(ILE)-LYSIDINE SYNTHASE-RELATED"/>
    <property type="match status" value="1"/>
</dbReference>
<comment type="catalytic activity">
    <reaction evidence="6">
        <text>cytidine(34) in tRNA(Ile2) + L-lysine + ATP = lysidine(34) in tRNA(Ile2) + AMP + diphosphate + H(+)</text>
        <dbReference type="Rhea" id="RHEA:43744"/>
        <dbReference type="Rhea" id="RHEA-COMP:10625"/>
        <dbReference type="Rhea" id="RHEA-COMP:10670"/>
        <dbReference type="ChEBI" id="CHEBI:15378"/>
        <dbReference type="ChEBI" id="CHEBI:30616"/>
        <dbReference type="ChEBI" id="CHEBI:32551"/>
        <dbReference type="ChEBI" id="CHEBI:33019"/>
        <dbReference type="ChEBI" id="CHEBI:82748"/>
        <dbReference type="ChEBI" id="CHEBI:83665"/>
        <dbReference type="ChEBI" id="CHEBI:456215"/>
        <dbReference type="EC" id="6.3.4.19"/>
    </reaction>
</comment>
<gene>
    <name evidence="8" type="ORF">W97_00475</name>
</gene>
<dbReference type="RefSeq" id="XP_007776579.1">
    <property type="nucleotide sequence ID" value="XM_007778389.1"/>
</dbReference>
<dbReference type="eggNOG" id="ENOG502QQNE">
    <property type="taxonomic scope" value="Eukaryota"/>
</dbReference>
<evidence type="ECO:0000259" key="7">
    <source>
        <dbReference type="Pfam" id="PF01171"/>
    </source>
</evidence>
<dbReference type="OMA" id="ARIPECH"/>
<evidence type="ECO:0000313" key="8">
    <source>
        <dbReference type="EMBL" id="EON61262.1"/>
    </source>
</evidence>
<evidence type="ECO:0000313" key="9">
    <source>
        <dbReference type="Proteomes" id="UP000016924"/>
    </source>
</evidence>
<protein>
    <recommendedName>
        <fullName evidence="1">tRNA(Ile)-lysidine synthetase</fullName>
        <ecNumber evidence="1">6.3.4.19</ecNumber>
    </recommendedName>
</protein>
<keyword evidence="9" id="KW-1185">Reference proteome</keyword>
<evidence type="ECO:0000256" key="1">
    <source>
        <dbReference type="ARBA" id="ARBA00013267"/>
    </source>
</evidence>
<dbReference type="Pfam" id="PF01171">
    <property type="entry name" value="ATP_bind_3"/>
    <property type="match status" value="1"/>
</dbReference>
<name>R7YH79_CONA1</name>
<dbReference type="EC" id="6.3.4.19" evidence="1"/>
<evidence type="ECO:0000256" key="4">
    <source>
        <dbReference type="ARBA" id="ARBA00022741"/>
    </source>
</evidence>
<dbReference type="GO" id="GO:0005524">
    <property type="term" value="F:ATP binding"/>
    <property type="evidence" value="ECO:0007669"/>
    <property type="project" value="UniProtKB-KW"/>
</dbReference>
<proteinExistence type="predicted"/>
<dbReference type="CDD" id="cd01992">
    <property type="entry name" value="TilS_N"/>
    <property type="match status" value="1"/>
</dbReference>
<dbReference type="AlphaFoldDB" id="R7YH79"/>
<dbReference type="GO" id="GO:0008033">
    <property type="term" value="P:tRNA processing"/>
    <property type="evidence" value="ECO:0007669"/>
    <property type="project" value="UniProtKB-KW"/>
</dbReference>
<feature type="domain" description="tRNA(Ile)-lysidine/2-thiocytidine synthase N-terminal" evidence="7">
    <location>
        <begin position="2"/>
        <end position="216"/>
    </location>
</feature>
<dbReference type="STRING" id="1168221.R7YH79"/>